<feature type="coiled-coil region" evidence="1">
    <location>
        <begin position="60"/>
        <end position="87"/>
    </location>
</feature>
<dbReference type="Gene3D" id="3.40.50.300">
    <property type="entry name" value="P-loop containing nucleotide triphosphate hydrolases"/>
    <property type="match status" value="1"/>
</dbReference>
<name>A0A368RKL9_SETIT</name>
<dbReference type="InterPro" id="IPR002182">
    <property type="entry name" value="NB-ARC"/>
</dbReference>
<sequence length="279" mass="30889">MFKNKELDKLFLQLKYATYDAEDLLRDFEDQALRQRIEDAGRSRAGQLYSSFVNNAAHFLHGSNRRVREAQDKLDEAMAEVEKELSRMGLHVVPEKAMPTTTEIITASEVFGRDTERNEVMEMLGVTGTIDHADKINLVMKQITMGSTSAEPSKRKRAAAAADHGAPVKRLVTATRTSSAGLAEPTNFAGNVSVLPIFGIAGIGKTTLAQLIYNDERVRAHFTVRTWVCVSDLFDDERMTKEIVKNISEPDIDLPCDLHGLQALLKGATEEPKIPFGVG</sequence>
<accession>A0A368RKL9</accession>
<dbReference type="OrthoDB" id="690125at2759"/>
<dbReference type="GO" id="GO:0043531">
    <property type="term" value="F:ADP binding"/>
    <property type="evidence" value="ECO:0007669"/>
    <property type="project" value="InterPro"/>
</dbReference>
<dbReference type="AlphaFoldDB" id="A0A368RKL9"/>
<reference evidence="3" key="1">
    <citation type="journal article" date="2012" name="Nat. Biotechnol.">
        <title>Reference genome sequence of the model plant Setaria.</title>
        <authorList>
            <person name="Bennetzen J.L."/>
            <person name="Schmutz J."/>
            <person name="Wang H."/>
            <person name="Percifield R."/>
            <person name="Hawkins J."/>
            <person name="Pontaroli A.C."/>
            <person name="Estep M."/>
            <person name="Feng L."/>
            <person name="Vaughn J.N."/>
            <person name="Grimwood J."/>
            <person name="Jenkins J."/>
            <person name="Barry K."/>
            <person name="Lindquist E."/>
            <person name="Hellsten U."/>
            <person name="Deshpande S."/>
            <person name="Wang X."/>
            <person name="Wu X."/>
            <person name="Mitros T."/>
            <person name="Triplett J."/>
            <person name="Yang X."/>
            <person name="Ye C.Y."/>
            <person name="Mauro-Herrera M."/>
            <person name="Wang L."/>
            <person name="Li P."/>
            <person name="Sharma M."/>
            <person name="Sharma R."/>
            <person name="Ronald P.C."/>
            <person name="Panaud O."/>
            <person name="Kellogg E.A."/>
            <person name="Brutnell T.P."/>
            <person name="Doust A.N."/>
            <person name="Tuskan G.A."/>
            <person name="Rokhsar D."/>
            <person name="Devos K.M."/>
        </authorList>
    </citation>
    <scope>NUCLEOTIDE SEQUENCE [LARGE SCALE GENOMIC DNA]</scope>
    <source>
        <strain evidence="3">Yugu1</strain>
    </source>
</reference>
<dbReference type="Pfam" id="PF00931">
    <property type="entry name" value="NB-ARC"/>
    <property type="match status" value="1"/>
</dbReference>
<proteinExistence type="predicted"/>
<dbReference type="SUPFAM" id="SSF52540">
    <property type="entry name" value="P-loop containing nucleoside triphosphate hydrolases"/>
    <property type="match status" value="1"/>
</dbReference>
<evidence type="ECO:0000313" key="3">
    <source>
        <dbReference type="EMBL" id="RCV30150.1"/>
    </source>
</evidence>
<dbReference type="InterPro" id="IPR027417">
    <property type="entry name" value="P-loop_NTPase"/>
</dbReference>
<dbReference type="EMBL" id="CM003533">
    <property type="protein sequence ID" value="RCV30150.1"/>
    <property type="molecule type" value="Genomic_DNA"/>
</dbReference>
<evidence type="ECO:0000259" key="2">
    <source>
        <dbReference type="Pfam" id="PF00931"/>
    </source>
</evidence>
<keyword evidence="1" id="KW-0175">Coiled coil</keyword>
<dbReference type="STRING" id="4555.A0A368RKL9"/>
<reference evidence="3" key="2">
    <citation type="submission" date="2015-07" db="EMBL/GenBank/DDBJ databases">
        <authorList>
            <person name="Noorani M."/>
        </authorList>
    </citation>
    <scope>NUCLEOTIDE SEQUENCE</scope>
    <source>
        <strain evidence="3">Yugu1</strain>
    </source>
</reference>
<evidence type="ECO:0000256" key="1">
    <source>
        <dbReference type="SAM" id="Coils"/>
    </source>
</evidence>
<dbReference type="PANTHER" id="PTHR36766">
    <property type="entry name" value="PLANT BROAD-SPECTRUM MILDEW RESISTANCE PROTEIN RPW8"/>
    <property type="match status" value="1"/>
</dbReference>
<protein>
    <recommendedName>
        <fullName evidence="2">NB-ARC domain-containing protein</fullName>
    </recommendedName>
</protein>
<feature type="domain" description="NB-ARC" evidence="2">
    <location>
        <begin position="190"/>
        <end position="249"/>
    </location>
</feature>
<dbReference type="PANTHER" id="PTHR36766:SF40">
    <property type="entry name" value="DISEASE RESISTANCE PROTEIN RGA3"/>
    <property type="match status" value="1"/>
</dbReference>
<organism evidence="3">
    <name type="scientific">Setaria italica</name>
    <name type="common">Foxtail millet</name>
    <name type="synonym">Panicum italicum</name>
    <dbReference type="NCBI Taxonomy" id="4555"/>
    <lineage>
        <taxon>Eukaryota</taxon>
        <taxon>Viridiplantae</taxon>
        <taxon>Streptophyta</taxon>
        <taxon>Embryophyta</taxon>
        <taxon>Tracheophyta</taxon>
        <taxon>Spermatophyta</taxon>
        <taxon>Magnoliopsida</taxon>
        <taxon>Liliopsida</taxon>
        <taxon>Poales</taxon>
        <taxon>Poaceae</taxon>
        <taxon>PACMAD clade</taxon>
        <taxon>Panicoideae</taxon>
        <taxon>Panicodae</taxon>
        <taxon>Paniceae</taxon>
        <taxon>Cenchrinae</taxon>
        <taxon>Setaria</taxon>
    </lineage>
</organism>
<gene>
    <name evidence="3" type="ORF">SETIT_6G071100v2</name>
</gene>